<protein>
    <recommendedName>
        <fullName evidence="3">UDP-N-acetylglucosamine 2-epimerase (non-hydrolyzing)</fullName>
        <ecNumber evidence="3">5.1.3.14</ecNumber>
    </recommendedName>
</protein>
<name>A0A6B9ZAF1_9BACT</name>
<dbReference type="SUPFAM" id="SSF53756">
    <property type="entry name" value="UDP-Glycosyltransferase/glycogen phosphorylase"/>
    <property type="match status" value="1"/>
</dbReference>
<dbReference type="AlphaFoldDB" id="A0A6B9ZAF1"/>
<dbReference type="CDD" id="cd03786">
    <property type="entry name" value="GTB_UDP-GlcNAc_2-Epimerase"/>
    <property type="match status" value="1"/>
</dbReference>
<evidence type="ECO:0000256" key="4">
    <source>
        <dbReference type="RuleBase" id="RU003513"/>
    </source>
</evidence>
<dbReference type="PANTHER" id="PTHR43174:SF2">
    <property type="entry name" value="UDP-N-ACETYLGLUCOSAMINE 2-EPIMERASE"/>
    <property type="match status" value="1"/>
</dbReference>
<dbReference type="RefSeq" id="WP_162329989.1">
    <property type="nucleotide sequence ID" value="NZ_CP048113.1"/>
</dbReference>
<evidence type="ECO:0000313" key="6">
    <source>
        <dbReference type="EMBL" id="QHS58284.1"/>
    </source>
</evidence>
<keyword evidence="1 4" id="KW-0413">Isomerase</keyword>
<dbReference type="Proteomes" id="UP000476411">
    <property type="component" value="Chromosome"/>
</dbReference>
<dbReference type="GO" id="GO:0008761">
    <property type="term" value="F:UDP-N-acetylglucosamine 2-epimerase activity"/>
    <property type="evidence" value="ECO:0007669"/>
    <property type="project" value="UniProtKB-EC"/>
</dbReference>
<accession>A0A6B9ZAF1</accession>
<dbReference type="KEGG" id="chih:GWR21_01330"/>
<gene>
    <name evidence="6" type="primary">wecB</name>
    <name evidence="6" type="ORF">GWR21_01330</name>
</gene>
<dbReference type="Pfam" id="PF02350">
    <property type="entry name" value="Epimerase_2"/>
    <property type="match status" value="1"/>
</dbReference>
<evidence type="ECO:0000313" key="7">
    <source>
        <dbReference type="Proteomes" id="UP000476411"/>
    </source>
</evidence>
<dbReference type="EC" id="5.1.3.14" evidence="3"/>
<dbReference type="InterPro" id="IPR003331">
    <property type="entry name" value="UDP_GlcNAc_Epimerase_2_dom"/>
</dbReference>
<dbReference type="InterPro" id="IPR029767">
    <property type="entry name" value="WecB-like"/>
</dbReference>
<keyword evidence="7" id="KW-1185">Reference proteome</keyword>
<dbReference type="NCBIfam" id="TIGR00236">
    <property type="entry name" value="wecB"/>
    <property type="match status" value="1"/>
</dbReference>
<evidence type="ECO:0000256" key="3">
    <source>
        <dbReference type="ARBA" id="ARBA00038858"/>
    </source>
</evidence>
<dbReference type="PANTHER" id="PTHR43174">
    <property type="entry name" value="UDP-N-ACETYLGLUCOSAMINE 2-EPIMERASE"/>
    <property type="match status" value="1"/>
</dbReference>
<comment type="similarity">
    <text evidence="2 4">Belongs to the UDP-N-acetylglucosamine 2-epimerase family.</text>
</comment>
<dbReference type="EMBL" id="CP048113">
    <property type="protein sequence ID" value="QHS58284.1"/>
    <property type="molecule type" value="Genomic_DNA"/>
</dbReference>
<sequence>MKKIFFLFGTRPEAIKMIPLIKACEAQPDKWLPYVCVTGQHRQMLAQVLDFFGVTPHEDLALMKPGQTLFDITADGLKKLDEVLEREKPDVLVVQGDTTSAFTGALAAYYKKIKIAHIEAGLRSGNKYSPFPEEMNRKMAGDLADFHFAPTITAQENLYAENIREHVYVTGNTVIDALLMTADLISDAAVYKEYFSFLDPARRTILVTGHRRESFGQPFEEICMAIRDLATRYEGKVQIVYPVHLNPQVQEPVQRLLKGVPGIHLIEPLDYPYLVWLMKQSYLVLTDSGGIQEEAPALGKPVLVMRDVTERTEGIDAGTAKLVGTSRPVIVENCIALMEDDALYQQMAQAVNPYGDGTSSAQIIDILHKVL</sequence>
<evidence type="ECO:0000256" key="1">
    <source>
        <dbReference type="ARBA" id="ARBA00023235"/>
    </source>
</evidence>
<organism evidence="6 7">
    <name type="scientific">Chitinophaga agri</name>
    <dbReference type="NCBI Taxonomy" id="2703787"/>
    <lineage>
        <taxon>Bacteria</taxon>
        <taxon>Pseudomonadati</taxon>
        <taxon>Bacteroidota</taxon>
        <taxon>Chitinophagia</taxon>
        <taxon>Chitinophagales</taxon>
        <taxon>Chitinophagaceae</taxon>
        <taxon>Chitinophaga</taxon>
    </lineage>
</organism>
<dbReference type="Gene3D" id="3.40.50.2000">
    <property type="entry name" value="Glycogen Phosphorylase B"/>
    <property type="match status" value="2"/>
</dbReference>
<proteinExistence type="inferred from homology"/>
<evidence type="ECO:0000256" key="2">
    <source>
        <dbReference type="ARBA" id="ARBA00038209"/>
    </source>
</evidence>
<feature type="domain" description="UDP-N-acetylglucosamine 2-epimerase" evidence="5">
    <location>
        <begin position="34"/>
        <end position="367"/>
    </location>
</feature>
<evidence type="ECO:0000259" key="5">
    <source>
        <dbReference type="Pfam" id="PF02350"/>
    </source>
</evidence>
<reference evidence="6 7" key="1">
    <citation type="submission" date="2020-01" db="EMBL/GenBank/DDBJ databases">
        <title>Complete genome sequence of Chitinophaga sp. H33E-04 isolated from quinoa roots.</title>
        <authorList>
            <person name="Weon H.-Y."/>
            <person name="Lee S.A."/>
        </authorList>
    </citation>
    <scope>NUCLEOTIDE SEQUENCE [LARGE SCALE GENOMIC DNA]</scope>
    <source>
        <strain evidence="6 7">H33E-04</strain>
    </source>
</reference>